<dbReference type="InterPro" id="IPR036515">
    <property type="entry name" value="Transposase_17_sf"/>
</dbReference>
<name>A0A0R3JV55_CALMK</name>
<organism evidence="2 3">
    <name type="scientific">Caloramator mitchellensis</name>
    <dbReference type="NCBI Taxonomy" id="908809"/>
    <lineage>
        <taxon>Bacteria</taxon>
        <taxon>Bacillati</taxon>
        <taxon>Bacillota</taxon>
        <taxon>Clostridia</taxon>
        <taxon>Eubacteriales</taxon>
        <taxon>Clostridiaceae</taxon>
        <taxon>Caloramator</taxon>
    </lineage>
</organism>
<evidence type="ECO:0000313" key="3">
    <source>
        <dbReference type="Proteomes" id="UP000052015"/>
    </source>
</evidence>
<dbReference type="RefSeq" id="WP_057977252.1">
    <property type="nucleotide sequence ID" value="NZ_LKHP01000003.1"/>
</dbReference>
<dbReference type="Gene3D" id="3.30.70.1290">
    <property type="entry name" value="Transposase IS200-like"/>
    <property type="match status" value="1"/>
</dbReference>
<sequence length="304" mass="36085">MPRTAREKSYESIYHIMVRSISEVDLFKNDEDKVRYLQTVKNYQDKYNFKVYAYCLMDNHAHFIIDANGADISRIMHGINQSYAQNFNKIHNRHGHLFQDRFKSKIVDRDEYILTLSGYIHRNVEDLPYAKNNIKEYRFSSLRAYLGLEKDRFEILEEDFIMSMFGNNSQTSRENYLEFLNNCSDESIKLEVEFVGEKTEYRSERRILERDKSPEEVKEFLAEELQTAATVINLKYNRRATHFKALCVLFLSSFCNMSQKEICNYMGNITQSRISTLCKLALKLIKDDYQGIINKFIQEHYKCA</sequence>
<gene>
    <name evidence="2" type="ORF">ABG79_00747</name>
</gene>
<dbReference type="GO" id="GO:0006313">
    <property type="term" value="P:DNA transposition"/>
    <property type="evidence" value="ECO:0007669"/>
    <property type="project" value="InterPro"/>
</dbReference>
<dbReference type="PATRIC" id="fig|908809.3.peg.754"/>
<dbReference type="PANTHER" id="PTHR34322:SF2">
    <property type="entry name" value="TRANSPOSASE IS200-LIKE DOMAIN-CONTAINING PROTEIN"/>
    <property type="match status" value="1"/>
</dbReference>
<dbReference type="InterPro" id="IPR002686">
    <property type="entry name" value="Transposase_17"/>
</dbReference>
<reference evidence="2 3" key="1">
    <citation type="submission" date="2015-09" db="EMBL/GenBank/DDBJ databases">
        <title>Draft genome sequence of a Caloramator mitchellensis, a moderate thermophile from the Great Artesian Basin of Australia.</title>
        <authorList>
            <person name="Patel B.K."/>
        </authorList>
    </citation>
    <scope>NUCLEOTIDE SEQUENCE [LARGE SCALE GENOMIC DNA]</scope>
    <source>
        <strain evidence="2 3">VF08</strain>
    </source>
</reference>
<proteinExistence type="predicted"/>
<protein>
    <submittedName>
        <fullName evidence="2">Transposase IS200 like protein</fullName>
    </submittedName>
</protein>
<dbReference type="PANTHER" id="PTHR34322">
    <property type="entry name" value="TRANSPOSASE, Y1_TNP DOMAIN-CONTAINING"/>
    <property type="match status" value="1"/>
</dbReference>
<comment type="caution">
    <text evidence="2">The sequence shown here is derived from an EMBL/GenBank/DDBJ whole genome shotgun (WGS) entry which is preliminary data.</text>
</comment>
<keyword evidence="3" id="KW-1185">Reference proteome</keyword>
<dbReference type="AlphaFoldDB" id="A0A0R3JV55"/>
<evidence type="ECO:0000313" key="2">
    <source>
        <dbReference type="EMBL" id="KRQ87409.1"/>
    </source>
</evidence>
<dbReference type="GO" id="GO:0004803">
    <property type="term" value="F:transposase activity"/>
    <property type="evidence" value="ECO:0007669"/>
    <property type="project" value="InterPro"/>
</dbReference>
<dbReference type="SUPFAM" id="SSF143422">
    <property type="entry name" value="Transposase IS200-like"/>
    <property type="match status" value="1"/>
</dbReference>
<dbReference type="GO" id="GO:0003677">
    <property type="term" value="F:DNA binding"/>
    <property type="evidence" value="ECO:0007669"/>
    <property type="project" value="InterPro"/>
</dbReference>
<dbReference type="EMBL" id="LKHP01000003">
    <property type="protein sequence ID" value="KRQ87409.1"/>
    <property type="molecule type" value="Genomic_DNA"/>
</dbReference>
<dbReference type="Proteomes" id="UP000052015">
    <property type="component" value="Unassembled WGS sequence"/>
</dbReference>
<dbReference type="SMART" id="SM01321">
    <property type="entry name" value="Y1_Tnp"/>
    <property type="match status" value="1"/>
</dbReference>
<evidence type="ECO:0000259" key="1">
    <source>
        <dbReference type="SMART" id="SM01321"/>
    </source>
</evidence>
<feature type="domain" description="Transposase IS200-like" evidence="1">
    <location>
        <begin position="9"/>
        <end position="123"/>
    </location>
</feature>
<dbReference type="Pfam" id="PF01797">
    <property type="entry name" value="Y1_Tnp"/>
    <property type="match status" value="1"/>
</dbReference>
<accession>A0A0R3JV55</accession>